<feature type="chain" id="PRO_5039197285" evidence="1">
    <location>
        <begin position="20"/>
        <end position="103"/>
    </location>
</feature>
<name>A0A9D9H9Y0_9BACT</name>
<keyword evidence="1" id="KW-0732">Signal</keyword>
<evidence type="ECO:0000256" key="1">
    <source>
        <dbReference type="SAM" id="SignalP"/>
    </source>
</evidence>
<organism evidence="2 3">
    <name type="scientific">Candidatus Enterocola intestinipullorum</name>
    <dbReference type="NCBI Taxonomy" id="2840783"/>
    <lineage>
        <taxon>Bacteria</taxon>
        <taxon>Pseudomonadati</taxon>
        <taxon>Bacteroidota</taxon>
        <taxon>Bacteroidia</taxon>
        <taxon>Bacteroidales</taxon>
        <taxon>Candidatus Enterocola</taxon>
    </lineage>
</organism>
<reference evidence="2" key="1">
    <citation type="submission" date="2020-10" db="EMBL/GenBank/DDBJ databases">
        <authorList>
            <person name="Gilroy R."/>
        </authorList>
    </citation>
    <scope>NUCLEOTIDE SEQUENCE</scope>
    <source>
        <strain evidence="2">D3-1215</strain>
    </source>
</reference>
<reference evidence="2" key="2">
    <citation type="journal article" date="2021" name="PeerJ">
        <title>Extensive microbial diversity within the chicken gut microbiome revealed by metagenomics and culture.</title>
        <authorList>
            <person name="Gilroy R."/>
            <person name="Ravi A."/>
            <person name="Getino M."/>
            <person name="Pursley I."/>
            <person name="Horton D.L."/>
            <person name="Alikhan N.F."/>
            <person name="Baker D."/>
            <person name="Gharbi K."/>
            <person name="Hall N."/>
            <person name="Watson M."/>
            <person name="Adriaenssens E.M."/>
            <person name="Foster-Nyarko E."/>
            <person name="Jarju S."/>
            <person name="Secka A."/>
            <person name="Antonio M."/>
            <person name="Oren A."/>
            <person name="Chaudhuri R.R."/>
            <person name="La Ragione R."/>
            <person name="Hildebrand F."/>
            <person name="Pallen M.J."/>
        </authorList>
    </citation>
    <scope>NUCLEOTIDE SEQUENCE</scope>
    <source>
        <strain evidence="2">D3-1215</strain>
    </source>
</reference>
<evidence type="ECO:0000313" key="2">
    <source>
        <dbReference type="EMBL" id="MBO8446565.1"/>
    </source>
</evidence>
<evidence type="ECO:0000313" key="3">
    <source>
        <dbReference type="Proteomes" id="UP000823637"/>
    </source>
</evidence>
<proteinExistence type="predicted"/>
<gene>
    <name evidence="2" type="ORF">IAC32_02315</name>
</gene>
<dbReference type="EMBL" id="JADIMR010000033">
    <property type="protein sequence ID" value="MBO8446565.1"/>
    <property type="molecule type" value="Genomic_DNA"/>
</dbReference>
<dbReference type="Proteomes" id="UP000823637">
    <property type="component" value="Unassembled WGS sequence"/>
</dbReference>
<sequence>MKKFLLLLFCISTAIVSSAAENGYCGKDGETLRWELSDDGVLTISGTGEMRTYMYNVWGSKEITSVVVEEGVTNIGQRAFYGMGGIESVSCRRFSFYAFGKMN</sequence>
<feature type="signal peptide" evidence="1">
    <location>
        <begin position="1"/>
        <end position="19"/>
    </location>
</feature>
<dbReference type="InterPro" id="IPR032675">
    <property type="entry name" value="LRR_dom_sf"/>
</dbReference>
<protein>
    <submittedName>
        <fullName evidence="2">Uncharacterized protein</fullName>
    </submittedName>
</protein>
<dbReference type="Gene3D" id="3.80.10.10">
    <property type="entry name" value="Ribonuclease Inhibitor"/>
    <property type="match status" value="1"/>
</dbReference>
<comment type="caution">
    <text evidence="2">The sequence shown here is derived from an EMBL/GenBank/DDBJ whole genome shotgun (WGS) entry which is preliminary data.</text>
</comment>
<dbReference type="AlphaFoldDB" id="A0A9D9H9Y0"/>
<accession>A0A9D9H9Y0</accession>